<dbReference type="RefSeq" id="WP_157482048.1">
    <property type="nucleotide sequence ID" value="NZ_WOWP01000013.1"/>
</dbReference>
<keyword evidence="3" id="KW-1185">Reference proteome</keyword>
<proteinExistence type="predicted"/>
<evidence type="ECO:0000313" key="3">
    <source>
        <dbReference type="Proteomes" id="UP000433945"/>
    </source>
</evidence>
<dbReference type="AlphaFoldDB" id="A0A6N8HAX9"/>
<protein>
    <submittedName>
        <fullName evidence="2">Uncharacterized protein</fullName>
    </submittedName>
</protein>
<keyword evidence="1" id="KW-0472">Membrane</keyword>
<dbReference type="OrthoDB" id="103459at237"/>
<evidence type="ECO:0000256" key="1">
    <source>
        <dbReference type="SAM" id="Phobius"/>
    </source>
</evidence>
<dbReference type="Proteomes" id="UP000433945">
    <property type="component" value="Unassembled WGS sequence"/>
</dbReference>
<gene>
    <name evidence="2" type="ORF">GN157_05210</name>
</gene>
<reference evidence="2 3" key="1">
    <citation type="submission" date="2019-12" db="EMBL/GenBank/DDBJ databases">
        <authorList>
            <person name="Sun J.-Q."/>
        </authorList>
    </citation>
    <scope>NUCLEOTIDE SEQUENCE [LARGE SCALE GENOMIC DNA]</scope>
    <source>
        <strain evidence="2 3">JCM 17928</strain>
    </source>
</reference>
<evidence type="ECO:0000313" key="2">
    <source>
        <dbReference type="EMBL" id="MUV03103.1"/>
    </source>
</evidence>
<feature type="transmembrane region" description="Helical" evidence="1">
    <location>
        <begin position="6"/>
        <end position="25"/>
    </location>
</feature>
<keyword evidence="1" id="KW-1133">Transmembrane helix</keyword>
<dbReference type="EMBL" id="WOWP01000013">
    <property type="protein sequence ID" value="MUV03103.1"/>
    <property type="molecule type" value="Genomic_DNA"/>
</dbReference>
<keyword evidence="1" id="KW-0812">Transmembrane</keyword>
<name>A0A6N8HAX9_9FLAO</name>
<accession>A0A6N8HAX9</accession>
<comment type="caution">
    <text evidence="2">The sequence shown here is derived from an EMBL/GenBank/DDBJ whole genome shotgun (WGS) entry which is preliminary data.</text>
</comment>
<sequence length="231" mass="26635">MKKTFYVFLFFILLIVVTGIFLATYERKKIPEGKEIFVSGRSYDNINDEPVVDQMITVAEYNIKGIKGFPGYICNFVKGIDTVWTDVNGNYNINFKASGKGNTYMVSPFPDVRDNLWALTENREEITDTDNQINFSYLKLYPLDLSISLADDIKYLPFTVSHKYTQYSLQKVKDKEYIGILCIDKNTINEVTLTRILPNGSKQTSIIKIPATNTKEWTEFNVYLTNEDFLD</sequence>
<organism evidence="2 3">
    <name type="scientific">Flavobacterium rakeshii</name>
    <dbReference type="NCBI Taxonomy" id="1038845"/>
    <lineage>
        <taxon>Bacteria</taxon>
        <taxon>Pseudomonadati</taxon>
        <taxon>Bacteroidota</taxon>
        <taxon>Flavobacteriia</taxon>
        <taxon>Flavobacteriales</taxon>
        <taxon>Flavobacteriaceae</taxon>
        <taxon>Flavobacterium</taxon>
    </lineage>
</organism>